<dbReference type="EMBL" id="CP043661">
    <property type="protein sequence ID" value="QNE22584.1"/>
    <property type="molecule type" value="Genomic_DNA"/>
</dbReference>
<keyword evidence="2" id="KW-1185">Reference proteome</keyword>
<evidence type="ECO:0000313" key="2">
    <source>
        <dbReference type="Proteomes" id="UP000515563"/>
    </source>
</evidence>
<organism evidence="1 2">
    <name type="scientific">Kribbella qitaiheensis</name>
    <dbReference type="NCBI Taxonomy" id="1544730"/>
    <lineage>
        <taxon>Bacteria</taxon>
        <taxon>Bacillati</taxon>
        <taxon>Actinomycetota</taxon>
        <taxon>Actinomycetes</taxon>
        <taxon>Propionibacteriales</taxon>
        <taxon>Kribbellaceae</taxon>
        <taxon>Kribbella</taxon>
    </lineage>
</organism>
<accession>A0A7G6X8L9</accession>
<dbReference type="RefSeq" id="WP_185444996.1">
    <property type="nucleotide sequence ID" value="NZ_CP043661.1"/>
</dbReference>
<dbReference type="AlphaFoldDB" id="A0A7G6X8L9"/>
<protein>
    <recommendedName>
        <fullName evidence="3">Beta-glucuronidase C-terminal domain-containing protein</fullName>
    </recommendedName>
</protein>
<evidence type="ECO:0000313" key="1">
    <source>
        <dbReference type="EMBL" id="QNE22584.1"/>
    </source>
</evidence>
<name>A0A7G6X8L9_9ACTN</name>
<dbReference type="KEGG" id="kqi:F1D05_37665"/>
<dbReference type="Gene3D" id="3.20.20.80">
    <property type="entry name" value="Glycosidases"/>
    <property type="match status" value="1"/>
</dbReference>
<gene>
    <name evidence="1" type="ORF">F1D05_37665</name>
</gene>
<evidence type="ECO:0008006" key="3">
    <source>
        <dbReference type="Google" id="ProtNLM"/>
    </source>
</evidence>
<reference evidence="1 2" key="2">
    <citation type="journal article" date="2020" name="Microbiol. Resour. Announc.">
        <title>Antarctic desert soil bacteria exhibit high novel natural product potential, evaluated through long-read genome sequencing and comparative genomics.</title>
        <authorList>
            <person name="Benaud N."/>
            <person name="Edwards R.J."/>
            <person name="Amos T.G."/>
            <person name="D'Agostino P.M."/>
            <person name="Gutierrez-Chavez C."/>
            <person name="Montgomery K."/>
            <person name="Nicetic I."/>
            <person name="Ferrari B.C."/>
        </authorList>
    </citation>
    <scope>NUCLEOTIDE SEQUENCE [LARGE SCALE GENOMIC DNA]</scope>
    <source>
        <strain evidence="1 2">SPB151</strain>
    </source>
</reference>
<proteinExistence type="predicted"/>
<reference evidence="2" key="1">
    <citation type="submission" date="2019-09" db="EMBL/GenBank/DDBJ databases">
        <title>Antimicrobial potential of Antarctic Bacteria.</title>
        <authorList>
            <person name="Benaud N."/>
            <person name="Edwards R.J."/>
            <person name="Ferrari B.C."/>
        </authorList>
    </citation>
    <scope>NUCLEOTIDE SEQUENCE [LARGE SCALE GENOMIC DNA]</scope>
    <source>
        <strain evidence="2">SPB151</strain>
    </source>
</reference>
<dbReference type="Proteomes" id="UP000515563">
    <property type="component" value="Chromosome"/>
</dbReference>
<sequence length="338" mass="36748">MLGVELGNEADLSYGTAGLPSYLTDLPKYAEAVSPLPVVAPNTSEDILPWQSIDARSVPTRWFWNWPEILDNHPAYGSDHFYPLARTCANKPYRCPSIPALLSDEHLQSLDYQVDEHAREAGERSLPYRLEETNTAAGRGADGVSNVAASAAYALDMMFHVACPQSPKTPGANLDCKVGGVGVNLHNAEVRAFFEPQEGNGYYNAINYDPTAAMGAPTAAPEYYALLFFGRFAQGSKGLRPFETGTPVKGWRTDDRLFLINKTDQPVSVPAPKGFVDRMTPYDATGAGKFLDAAQVRIDGRQTRADGTWPGFRPHVMHKGRVTLAPGEAAVISKSFPA</sequence>